<evidence type="ECO:0000256" key="8">
    <source>
        <dbReference type="ARBA" id="ARBA00023288"/>
    </source>
</evidence>
<keyword evidence="9" id="KW-0812">Transmembrane</keyword>
<comment type="function">
    <text evidence="1">The Vlp and Vsp proteins are antigenically distinct proteins, only one vlp or vsp gene is transcriptionally active at any one time. Switching between these genes is a mechanism of host immune response evasion.</text>
</comment>
<keyword evidence="8" id="KW-0449">Lipoprotein</keyword>
<feature type="transmembrane region" description="Helical" evidence="9">
    <location>
        <begin position="20"/>
        <end position="37"/>
    </location>
</feature>
<dbReference type="HOGENOM" id="CLU_089887_0_0_12"/>
<keyword evidence="9" id="KW-1133">Transmembrane helix</keyword>
<keyword evidence="11" id="KW-1185">Reference proteome</keyword>
<organism evidence="10 11">
    <name type="scientific">Borrelia recurrentis (strain A1)</name>
    <dbReference type="NCBI Taxonomy" id="412418"/>
    <lineage>
        <taxon>Bacteria</taxon>
        <taxon>Pseudomonadati</taxon>
        <taxon>Spirochaetota</taxon>
        <taxon>Spirochaetia</taxon>
        <taxon>Spirochaetales</taxon>
        <taxon>Borreliaceae</taxon>
        <taxon>Borrelia</taxon>
    </lineage>
</organism>
<keyword evidence="7" id="KW-0998">Cell outer membrane</keyword>
<keyword evidence="4" id="KW-0732">Signal</keyword>
<dbReference type="Proteomes" id="UP000000612">
    <property type="component" value="Plasmid pl35"/>
</dbReference>
<sequence length="234" mass="25107">MKREVKEGEIKGKRDKKVEGKRRVVILMMVMMIVMGYNSGEGIKEGEEGKARKGDGSVIDLKVVSKKIGEAVVFVEDVKEVYTLVKSIDELAKAIKKRIQAGGLQDDNDNLNGTLLAGAYQIMSDAESKLATLEGKAEKFVGMKDKVTSAKQKSTAFLNKLKSENATLGVASAAVSSANAKEAIDRNNGSKTKGAQELVDLNIEIDGLLATAKSFVSDVIKELTTSAKDVVVNP</sequence>
<accession>B5RS67</accession>
<evidence type="ECO:0000256" key="4">
    <source>
        <dbReference type="ARBA" id="ARBA00022729"/>
    </source>
</evidence>
<dbReference type="RefSeq" id="WP_012539621.1">
    <property type="nucleotide sequence ID" value="NC_011255.1"/>
</dbReference>
<reference evidence="10 11" key="1">
    <citation type="journal article" date="2008" name="PLoS Genet.">
        <title>The genome of Borrelia recurrentis, the agent of deadly louse-borne relapsing fever, is a degraded subset of tick-borne Borrelia duttonii.</title>
        <authorList>
            <person name="Lescot M."/>
            <person name="Audic S."/>
            <person name="Robert C."/>
            <person name="Nguyen T.T."/>
            <person name="Blanc G."/>
            <person name="Cutler S.J."/>
            <person name="Wincker P."/>
            <person name="Couloux A."/>
            <person name="Claverie J.-M."/>
            <person name="Raoult D."/>
            <person name="Drancourt M."/>
        </authorList>
    </citation>
    <scope>NUCLEOTIDE SEQUENCE [LARGE SCALE GENOMIC DNA]</scope>
    <source>
        <strain evidence="10 11">A1</strain>
    </source>
</reference>
<keyword evidence="10" id="KW-0614">Plasmid</keyword>
<dbReference type="SUPFAM" id="SSF63515">
    <property type="entry name" value="Outer surface protein C (OspC)"/>
    <property type="match status" value="1"/>
</dbReference>
<protein>
    <submittedName>
        <fullName evidence="10">Vsp protein</fullName>
    </submittedName>
</protein>
<dbReference type="Pfam" id="PF01441">
    <property type="entry name" value="Lipoprotein_6"/>
    <property type="match status" value="1"/>
</dbReference>
<evidence type="ECO:0000256" key="1">
    <source>
        <dbReference type="ARBA" id="ARBA00003932"/>
    </source>
</evidence>
<geneLocation type="plasmid" evidence="10 11">
    <name>pl35</name>
</geneLocation>
<dbReference type="GO" id="GO:0009279">
    <property type="term" value="C:cell outer membrane"/>
    <property type="evidence" value="ECO:0007669"/>
    <property type="project" value="UniProtKB-SubCell"/>
</dbReference>
<evidence type="ECO:0000313" key="11">
    <source>
        <dbReference type="Proteomes" id="UP000000612"/>
    </source>
</evidence>
<dbReference type="AlphaFoldDB" id="B5RS67"/>
<proteinExistence type="inferred from homology"/>
<keyword evidence="5 9" id="KW-0472">Membrane</keyword>
<evidence type="ECO:0000256" key="9">
    <source>
        <dbReference type="SAM" id="Phobius"/>
    </source>
</evidence>
<keyword evidence="6" id="KW-0564">Palmitate</keyword>
<dbReference type="EMBL" id="CP000997">
    <property type="protein sequence ID" value="ACH95203.1"/>
    <property type="molecule type" value="Genomic_DNA"/>
</dbReference>
<dbReference type="KEGG" id="bre:BRE_4030"/>
<comment type="similarity">
    <text evidence="3">Belongs to the variable small protein (Vsp) family.</text>
</comment>
<dbReference type="Gene3D" id="1.20.120.240">
    <property type="entry name" value="Lipoprotein, type 6"/>
    <property type="match status" value="1"/>
</dbReference>
<evidence type="ECO:0000256" key="3">
    <source>
        <dbReference type="ARBA" id="ARBA00008719"/>
    </source>
</evidence>
<evidence type="ECO:0000256" key="5">
    <source>
        <dbReference type="ARBA" id="ARBA00023136"/>
    </source>
</evidence>
<evidence type="ECO:0000256" key="7">
    <source>
        <dbReference type="ARBA" id="ARBA00023237"/>
    </source>
</evidence>
<dbReference type="InterPro" id="IPR036437">
    <property type="entry name" value="OspC-like_sf"/>
</dbReference>
<evidence type="ECO:0000256" key="2">
    <source>
        <dbReference type="ARBA" id="ARBA00004459"/>
    </source>
</evidence>
<comment type="subcellular location">
    <subcellularLocation>
        <location evidence="2">Cell outer membrane</location>
        <topology evidence="2">Lipid-anchor</topology>
    </subcellularLocation>
</comment>
<gene>
    <name evidence="10" type="primary">vsp</name>
    <name evidence="10" type="ordered locus">BRE_4030</name>
</gene>
<evidence type="ECO:0000256" key="6">
    <source>
        <dbReference type="ARBA" id="ARBA00023139"/>
    </source>
</evidence>
<name>B5RS67_BORRA</name>
<dbReference type="InterPro" id="IPR001800">
    <property type="entry name" value="Lipoprotein_OspC"/>
</dbReference>
<evidence type="ECO:0000313" key="10">
    <source>
        <dbReference type="EMBL" id="ACH95203.1"/>
    </source>
</evidence>